<protein>
    <submittedName>
        <fullName evidence="1">XRE family transcriptional regulator</fullName>
    </submittedName>
</protein>
<reference evidence="1 2" key="1">
    <citation type="submission" date="2018-08" db="EMBL/GenBank/DDBJ databases">
        <title>A genome reference for cultivated species of the human gut microbiota.</title>
        <authorList>
            <person name="Zou Y."/>
            <person name="Xue W."/>
            <person name="Luo G."/>
        </authorList>
    </citation>
    <scope>NUCLEOTIDE SEQUENCE [LARGE SCALE GENOMIC DNA]</scope>
    <source>
        <strain evidence="1 2">TF05-12AC</strain>
    </source>
</reference>
<dbReference type="AlphaFoldDB" id="A0A3E3II19"/>
<dbReference type="CDD" id="cd00093">
    <property type="entry name" value="HTH_XRE"/>
    <property type="match status" value="1"/>
</dbReference>
<dbReference type="Proteomes" id="UP000260828">
    <property type="component" value="Unassembled WGS sequence"/>
</dbReference>
<proteinExistence type="predicted"/>
<gene>
    <name evidence="1" type="ORF">DXC40_13095</name>
</gene>
<dbReference type="GO" id="GO:0003677">
    <property type="term" value="F:DNA binding"/>
    <property type="evidence" value="ECO:0007669"/>
    <property type="project" value="InterPro"/>
</dbReference>
<dbReference type="Pfam" id="PF13412">
    <property type="entry name" value="HTH_24"/>
    <property type="match status" value="1"/>
</dbReference>
<evidence type="ECO:0000313" key="2">
    <source>
        <dbReference type="Proteomes" id="UP000260828"/>
    </source>
</evidence>
<dbReference type="InterPro" id="IPR001387">
    <property type="entry name" value="Cro/C1-type_HTH"/>
</dbReference>
<accession>A0A3E3II19</accession>
<dbReference type="EMBL" id="QVME01000007">
    <property type="protein sequence ID" value="RGE66706.1"/>
    <property type="molecule type" value="Genomic_DNA"/>
</dbReference>
<sequence>MTVRQLVEMAVAYAGISNAELARRLGWSQQLLNKRMNTGKFSMEDWENVAKALGAKAKICFVFPDGKEV</sequence>
<dbReference type="SUPFAM" id="SSF47413">
    <property type="entry name" value="lambda repressor-like DNA-binding domains"/>
    <property type="match status" value="1"/>
</dbReference>
<evidence type="ECO:0000313" key="1">
    <source>
        <dbReference type="EMBL" id="RGE66706.1"/>
    </source>
</evidence>
<dbReference type="Gene3D" id="1.10.260.40">
    <property type="entry name" value="lambda repressor-like DNA-binding domains"/>
    <property type="match status" value="1"/>
</dbReference>
<dbReference type="InterPro" id="IPR010982">
    <property type="entry name" value="Lambda_DNA-bd_dom_sf"/>
</dbReference>
<name>A0A3E3II19_9FIRM</name>
<organism evidence="1 2">
    <name type="scientific">Anaerotruncus colihominis</name>
    <dbReference type="NCBI Taxonomy" id="169435"/>
    <lineage>
        <taxon>Bacteria</taxon>
        <taxon>Bacillati</taxon>
        <taxon>Bacillota</taxon>
        <taxon>Clostridia</taxon>
        <taxon>Eubacteriales</taxon>
        <taxon>Oscillospiraceae</taxon>
        <taxon>Anaerotruncus</taxon>
    </lineage>
</organism>
<comment type="caution">
    <text evidence="1">The sequence shown here is derived from an EMBL/GenBank/DDBJ whole genome shotgun (WGS) entry which is preliminary data.</text>
</comment>
<dbReference type="RefSeq" id="WP_006873628.1">
    <property type="nucleotide sequence ID" value="NZ_CABIWA010000007.1"/>
</dbReference>